<dbReference type="PANTHER" id="PTHR30250:SF31">
    <property type="entry name" value="INNER MEMBRANE PROTEIN YGHQ"/>
    <property type="match status" value="1"/>
</dbReference>
<accession>A0ABQ0NWN4</accession>
<evidence type="ECO:0000256" key="1">
    <source>
        <dbReference type="ARBA" id="ARBA00004651"/>
    </source>
</evidence>
<keyword evidence="4 6" id="KW-1133">Transmembrane helix</keyword>
<evidence type="ECO:0000313" key="7">
    <source>
        <dbReference type="EMBL" id="GBQ05167.1"/>
    </source>
</evidence>
<dbReference type="Proteomes" id="UP001062901">
    <property type="component" value="Unassembled WGS sequence"/>
</dbReference>
<keyword evidence="8" id="KW-1185">Reference proteome</keyword>
<dbReference type="EMBL" id="BAQD01000003">
    <property type="protein sequence ID" value="GBQ05167.1"/>
    <property type="molecule type" value="Genomic_DNA"/>
</dbReference>
<evidence type="ECO:0000256" key="5">
    <source>
        <dbReference type="ARBA" id="ARBA00023136"/>
    </source>
</evidence>
<comment type="subcellular location">
    <subcellularLocation>
        <location evidence="1">Cell membrane</location>
        <topology evidence="1">Multi-pass membrane protein</topology>
    </subcellularLocation>
</comment>
<name>A0ABQ0NWN4_9PROT</name>
<keyword evidence="3 6" id="KW-0812">Transmembrane</keyword>
<feature type="transmembrane region" description="Helical" evidence="6">
    <location>
        <begin position="94"/>
        <end position="119"/>
    </location>
</feature>
<evidence type="ECO:0000313" key="8">
    <source>
        <dbReference type="Proteomes" id="UP001062901"/>
    </source>
</evidence>
<sequence length="445" mass="49041">MKKWFHDDLFASILKNTGKLGSGKLIGALLGLLALTCASRGMSAHDFGALTMIGAYIESVSAIVQFQSWQVVLHYGSVPWQKGEKNRVKNAIRLAVGLDVSAGLVGMIGGIIAVVLFGHQLGIHARYKHLVVLYCTLIPGIGASSVYGILRLFDRIDIVARQQVSTPFVRSIICVFVWIFHGGLAGFVLAWYAGILAGQLYMWAGAWSELRRRKMLDALKPSLFEAARHMPQGMWGFVWTASLTTLLETTWEPVSNLIIGRLLGTSSSGMYTLALTFLDAVQRPAKLLEKSYYPEVVRLDPRTIRPWKLALRTSLLSALVGVAATALVYIGGAPVISLFGHRYASAAPLMVWMSPALIFFMAGLSMEGVLYTAGRAKYIMVVQLISVTCYIPFLIFMSHHYGLNGAGLAYALGMVWLTFLTFLLTMATFIRRRHIIPPHEREEAL</sequence>
<comment type="caution">
    <text evidence="7">The sequence shown here is derived from an EMBL/GenBank/DDBJ whole genome shotgun (WGS) entry which is preliminary data.</text>
</comment>
<feature type="transmembrane region" description="Helical" evidence="6">
    <location>
        <begin position="131"/>
        <end position="152"/>
    </location>
</feature>
<keyword evidence="5 6" id="KW-0472">Membrane</keyword>
<dbReference type="Pfam" id="PF01943">
    <property type="entry name" value="Polysacc_synt"/>
    <property type="match status" value="1"/>
</dbReference>
<gene>
    <name evidence="7" type="ORF">AA15669_0339</name>
</gene>
<dbReference type="PANTHER" id="PTHR30250">
    <property type="entry name" value="PST FAMILY PREDICTED COLANIC ACID TRANSPORTER"/>
    <property type="match status" value="1"/>
</dbReference>
<keyword evidence="2" id="KW-1003">Cell membrane</keyword>
<evidence type="ECO:0000256" key="4">
    <source>
        <dbReference type="ARBA" id="ARBA00022989"/>
    </source>
</evidence>
<organism evidence="7 8">
    <name type="scientific">Saccharibacter floricola DSM 15669</name>
    <dbReference type="NCBI Taxonomy" id="1123227"/>
    <lineage>
        <taxon>Bacteria</taxon>
        <taxon>Pseudomonadati</taxon>
        <taxon>Pseudomonadota</taxon>
        <taxon>Alphaproteobacteria</taxon>
        <taxon>Acetobacterales</taxon>
        <taxon>Acetobacteraceae</taxon>
        <taxon>Saccharibacter</taxon>
    </lineage>
</organism>
<feature type="transmembrane region" description="Helical" evidence="6">
    <location>
        <begin position="378"/>
        <end position="396"/>
    </location>
</feature>
<proteinExistence type="predicted"/>
<reference evidence="7" key="1">
    <citation type="submission" date="2013-04" db="EMBL/GenBank/DDBJ databases">
        <title>The genome sequencing project of 58 acetic acid bacteria.</title>
        <authorList>
            <person name="Okamoto-Kainuma A."/>
            <person name="Ishikawa M."/>
            <person name="Umino S."/>
            <person name="Koizumi Y."/>
            <person name="Shiwa Y."/>
            <person name="Yoshikawa H."/>
            <person name="Matsutani M."/>
            <person name="Matsushita K."/>
        </authorList>
    </citation>
    <scope>NUCLEOTIDE SEQUENCE</scope>
    <source>
        <strain evidence="7">DSM 15669</strain>
    </source>
</reference>
<feature type="transmembrane region" description="Helical" evidence="6">
    <location>
        <begin position="408"/>
        <end position="430"/>
    </location>
</feature>
<protein>
    <submittedName>
        <fullName evidence="7">Polysaccharide biosynthesis protein</fullName>
    </submittedName>
</protein>
<evidence type="ECO:0000256" key="6">
    <source>
        <dbReference type="SAM" id="Phobius"/>
    </source>
</evidence>
<dbReference type="RefSeq" id="WP_018979887.1">
    <property type="nucleotide sequence ID" value="NZ_BAQD01000003.1"/>
</dbReference>
<dbReference type="InterPro" id="IPR050833">
    <property type="entry name" value="Poly_Biosynth_Transport"/>
</dbReference>
<feature type="transmembrane region" description="Helical" evidence="6">
    <location>
        <begin position="346"/>
        <end position="366"/>
    </location>
</feature>
<evidence type="ECO:0000256" key="2">
    <source>
        <dbReference type="ARBA" id="ARBA00022475"/>
    </source>
</evidence>
<dbReference type="InterPro" id="IPR002797">
    <property type="entry name" value="Polysacc_synth"/>
</dbReference>
<feature type="transmembrane region" description="Helical" evidence="6">
    <location>
        <begin position="315"/>
        <end position="340"/>
    </location>
</feature>
<evidence type="ECO:0000256" key="3">
    <source>
        <dbReference type="ARBA" id="ARBA00022692"/>
    </source>
</evidence>